<sequence>MCVCTYWSVQLALWNLKKKQVFLVNRKFFATLRSLTGHLCASSGQTWSNGEKPPRSIVNIELSLLF</sequence>
<dbReference type="Proteomes" id="UP000606786">
    <property type="component" value="Unassembled WGS sequence"/>
</dbReference>
<gene>
    <name evidence="1" type="ORF">CCAP1982_LOCUS1576</name>
</gene>
<dbReference type="AlphaFoldDB" id="A0A811U293"/>
<evidence type="ECO:0000313" key="1">
    <source>
        <dbReference type="EMBL" id="CAD6992731.1"/>
    </source>
</evidence>
<reference evidence="1" key="1">
    <citation type="submission" date="2020-11" db="EMBL/GenBank/DDBJ databases">
        <authorList>
            <person name="Whitehead M."/>
        </authorList>
    </citation>
    <scope>NUCLEOTIDE SEQUENCE</scope>
    <source>
        <strain evidence="1">EGII</strain>
    </source>
</reference>
<comment type="caution">
    <text evidence="1">The sequence shown here is derived from an EMBL/GenBank/DDBJ whole genome shotgun (WGS) entry which is preliminary data.</text>
</comment>
<evidence type="ECO:0000313" key="2">
    <source>
        <dbReference type="Proteomes" id="UP000606786"/>
    </source>
</evidence>
<proteinExistence type="predicted"/>
<dbReference type="EMBL" id="CAJHJT010000001">
    <property type="protein sequence ID" value="CAD6992731.1"/>
    <property type="molecule type" value="Genomic_DNA"/>
</dbReference>
<accession>A0A811U293</accession>
<keyword evidence="2" id="KW-1185">Reference proteome</keyword>
<name>A0A811U293_CERCA</name>
<organism evidence="1 2">
    <name type="scientific">Ceratitis capitata</name>
    <name type="common">Mediterranean fruit fly</name>
    <name type="synonym">Tephritis capitata</name>
    <dbReference type="NCBI Taxonomy" id="7213"/>
    <lineage>
        <taxon>Eukaryota</taxon>
        <taxon>Metazoa</taxon>
        <taxon>Ecdysozoa</taxon>
        <taxon>Arthropoda</taxon>
        <taxon>Hexapoda</taxon>
        <taxon>Insecta</taxon>
        <taxon>Pterygota</taxon>
        <taxon>Neoptera</taxon>
        <taxon>Endopterygota</taxon>
        <taxon>Diptera</taxon>
        <taxon>Brachycera</taxon>
        <taxon>Muscomorpha</taxon>
        <taxon>Tephritoidea</taxon>
        <taxon>Tephritidae</taxon>
        <taxon>Ceratitis</taxon>
        <taxon>Ceratitis</taxon>
    </lineage>
</organism>
<protein>
    <submittedName>
        <fullName evidence="1">(Mediterranean fruit fly) hypothetical protein</fullName>
    </submittedName>
</protein>